<name>A0A016UH67_9BILA</name>
<protein>
    <submittedName>
        <fullName evidence="1">Uncharacterized protein</fullName>
    </submittedName>
</protein>
<sequence length="70" mass="7445">MVSHQLSNIISAGVSKGASHRVIMVASDNQGQMPHNQIEGTVNTAVRGEQQYEEIPFFSNSGAQGTATDD</sequence>
<gene>
    <name evidence="1" type="primary">Acey_s0039.g110</name>
    <name evidence="1" type="ORF">Y032_0039g110</name>
</gene>
<dbReference type="EMBL" id="JARK01001375">
    <property type="protein sequence ID" value="EYC14699.1"/>
    <property type="molecule type" value="Genomic_DNA"/>
</dbReference>
<evidence type="ECO:0000313" key="1">
    <source>
        <dbReference type="EMBL" id="EYC14699.1"/>
    </source>
</evidence>
<dbReference type="AlphaFoldDB" id="A0A016UH67"/>
<evidence type="ECO:0000313" key="2">
    <source>
        <dbReference type="Proteomes" id="UP000024635"/>
    </source>
</evidence>
<keyword evidence="2" id="KW-1185">Reference proteome</keyword>
<reference evidence="2" key="1">
    <citation type="journal article" date="2015" name="Nat. Genet.">
        <title>The genome and transcriptome of the zoonotic hookworm Ancylostoma ceylanicum identify infection-specific gene families.</title>
        <authorList>
            <person name="Schwarz E.M."/>
            <person name="Hu Y."/>
            <person name="Antoshechkin I."/>
            <person name="Miller M.M."/>
            <person name="Sternberg P.W."/>
            <person name="Aroian R.V."/>
        </authorList>
    </citation>
    <scope>NUCLEOTIDE SEQUENCE</scope>
    <source>
        <strain evidence="2">HY135</strain>
    </source>
</reference>
<accession>A0A016UH67</accession>
<proteinExistence type="predicted"/>
<dbReference type="Proteomes" id="UP000024635">
    <property type="component" value="Unassembled WGS sequence"/>
</dbReference>
<comment type="caution">
    <text evidence="1">The sequence shown here is derived from an EMBL/GenBank/DDBJ whole genome shotgun (WGS) entry which is preliminary data.</text>
</comment>
<organism evidence="1 2">
    <name type="scientific">Ancylostoma ceylanicum</name>
    <dbReference type="NCBI Taxonomy" id="53326"/>
    <lineage>
        <taxon>Eukaryota</taxon>
        <taxon>Metazoa</taxon>
        <taxon>Ecdysozoa</taxon>
        <taxon>Nematoda</taxon>
        <taxon>Chromadorea</taxon>
        <taxon>Rhabditida</taxon>
        <taxon>Rhabditina</taxon>
        <taxon>Rhabditomorpha</taxon>
        <taxon>Strongyloidea</taxon>
        <taxon>Ancylostomatidae</taxon>
        <taxon>Ancylostomatinae</taxon>
        <taxon>Ancylostoma</taxon>
    </lineage>
</organism>